<dbReference type="Proteomes" id="UP001314229">
    <property type="component" value="Unassembled WGS sequence"/>
</dbReference>
<dbReference type="SUPFAM" id="SSF52200">
    <property type="entry name" value="Toll/Interleukin receptor TIR domain"/>
    <property type="match status" value="1"/>
</dbReference>
<feature type="compositionally biased region" description="Basic and acidic residues" evidence="1">
    <location>
        <begin position="247"/>
        <end position="273"/>
    </location>
</feature>
<dbReference type="InterPro" id="IPR035897">
    <property type="entry name" value="Toll_tir_struct_dom_sf"/>
</dbReference>
<gene>
    <name evidence="3" type="ORF">FSCOSCO3_A008541</name>
</gene>
<dbReference type="EMBL" id="CAWUFR010001407">
    <property type="protein sequence ID" value="CAK6983655.1"/>
    <property type="molecule type" value="Genomic_DNA"/>
</dbReference>
<feature type="region of interest" description="Disordered" evidence="1">
    <location>
        <begin position="202"/>
        <end position="305"/>
    </location>
</feature>
<keyword evidence="4" id="KW-1185">Reference proteome</keyword>
<evidence type="ECO:0000313" key="3">
    <source>
        <dbReference type="EMBL" id="CAK6983655.1"/>
    </source>
</evidence>
<feature type="compositionally biased region" description="Basic residues" evidence="1">
    <location>
        <begin position="153"/>
        <end position="162"/>
    </location>
</feature>
<reference evidence="3 4" key="1">
    <citation type="submission" date="2024-01" db="EMBL/GenBank/DDBJ databases">
        <authorList>
            <person name="Alioto T."/>
            <person name="Alioto T."/>
            <person name="Gomez Garrido J."/>
        </authorList>
    </citation>
    <scope>NUCLEOTIDE SEQUENCE [LARGE SCALE GENOMIC DNA]</scope>
</reference>
<dbReference type="InterPro" id="IPR000157">
    <property type="entry name" value="TIR_dom"/>
</dbReference>
<evidence type="ECO:0000256" key="1">
    <source>
        <dbReference type="SAM" id="MobiDB-lite"/>
    </source>
</evidence>
<name>A0AAV1QJF5_SCOSC</name>
<accession>A0AAV1QJF5</accession>
<evidence type="ECO:0000259" key="2">
    <source>
        <dbReference type="PROSITE" id="PS50104"/>
    </source>
</evidence>
<dbReference type="AlphaFoldDB" id="A0AAV1QJF5"/>
<comment type="caution">
    <text evidence="3">The sequence shown here is derived from an EMBL/GenBank/DDBJ whole genome shotgun (WGS) entry which is preliminary data.</text>
</comment>
<feature type="compositionally biased region" description="Polar residues" evidence="1">
    <location>
        <begin position="210"/>
        <end position="222"/>
    </location>
</feature>
<proteinExistence type="predicted"/>
<dbReference type="PROSITE" id="PS50104">
    <property type="entry name" value="TIR"/>
    <property type="match status" value="1"/>
</dbReference>
<organism evidence="3 4">
    <name type="scientific">Scomber scombrus</name>
    <name type="common">Atlantic mackerel</name>
    <name type="synonym">Scomber vernalis</name>
    <dbReference type="NCBI Taxonomy" id="13677"/>
    <lineage>
        <taxon>Eukaryota</taxon>
        <taxon>Metazoa</taxon>
        <taxon>Chordata</taxon>
        <taxon>Craniata</taxon>
        <taxon>Vertebrata</taxon>
        <taxon>Euteleostomi</taxon>
        <taxon>Actinopterygii</taxon>
        <taxon>Neopterygii</taxon>
        <taxon>Teleostei</taxon>
        <taxon>Neoteleostei</taxon>
        <taxon>Acanthomorphata</taxon>
        <taxon>Pelagiaria</taxon>
        <taxon>Scombriformes</taxon>
        <taxon>Scombridae</taxon>
        <taxon>Scomber</taxon>
    </lineage>
</organism>
<feature type="region of interest" description="Disordered" evidence="1">
    <location>
        <begin position="123"/>
        <end position="176"/>
    </location>
</feature>
<dbReference type="GO" id="GO:0007165">
    <property type="term" value="P:signal transduction"/>
    <property type="evidence" value="ECO:0007669"/>
    <property type="project" value="InterPro"/>
</dbReference>
<feature type="domain" description="TIR" evidence="2">
    <location>
        <begin position="1"/>
        <end position="89"/>
    </location>
</feature>
<evidence type="ECO:0000313" key="4">
    <source>
        <dbReference type="Proteomes" id="UP001314229"/>
    </source>
</evidence>
<dbReference type="Gene3D" id="3.40.50.10140">
    <property type="entry name" value="Toll/interleukin-1 receptor homology (TIR) domain"/>
    <property type="match status" value="1"/>
</dbReference>
<sequence length="345" mass="37712">MQRSRRLLFVLSPDFLAEKSFSLLECRLGLYVQHGHQSSIVAVTYRSVSKLPCVEVAQLRLAAAATVTWRGSRSEPERSRFWLRLRLALPVRPLALGRRLIDSTSSHSDLAALALQRAQCIQSQRQRDRAGANQSRRNRRSSANQSHRDRQALHRGRGRGRRGAGSNSREEEPLHSCSECAKFIGQVEDRGVGLTVEMVSYDKPDPAHNAHSTPDSAHNGHSTPDPAHNAHSTPDSAHNAHSTPDSAHNDHSTPDPAHNDHSNPDSAHNDHSTPDPAHNAHSTPDSAHNAHSTSDPTPLTHLAPDVDCDPAPLTHLAPDVDCDPALLTCQSDGGKHKQQQMIGSR</sequence>
<feature type="compositionally biased region" description="Polar residues" evidence="1">
    <location>
        <begin position="280"/>
        <end position="297"/>
    </location>
</feature>
<protein>
    <submittedName>
        <fullName evidence="3">Uncharacterized protein LOC121898569, partial</fullName>
    </submittedName>
</protein>
<feature type="compositionally biased region" description="Polar residues" evidence="1">
    <location>
        <begin position="230"/>
        <end position="246"/>
    </location>
</feature>